<dbReference type="EMBL" id="JANAWD010000113">
    <property type="protein sequence ID" value="KAJ3486711.1"/>
    <property type="molecule type" value="Genomic_DNA"/>
</dbReference>
<gene>
    <name evidence="1" type="ORF">NLI96_g4048</name>
</gene>
<organism evidence="1 2">
    <name type="scientific">Meripilus lineatus</name>
    <dbReference type="NCBI Taxonomy" id="2056292"/>
    <lineage>
        <taxon>Eukaryota</taxon>
        <taxon>Fungi</taxon>
        <taxon>Dikarya</taxon>
        <taxon>Basidiomycota</taxon>
        <taxon>Agaricomycotina</taxon>
        <taxon>Agaricomycetes</taxon>
        <taxon>Polyporales</taxon>
        <taxon>Meripilaceae</taxon>
        <taxon>Meripilus</taxon>
    </lineage>
</organism>
<proteinExistence type="predicted"/>
<protein>
    <recommendedName>
        <fullName evidence="3">TPR-like protein</fullName>
    </recommendedName>
</protein>
<reference evidence="1" key="1">
    <citation type="submission" date="2022-07" db="EMBL/GenBank/DDBJ databases">
        <title>Genome Sequence of Physisporinus lineatus.</title>
        <authorList>
            <person name="Buettner E."/>
        </authorList>
    </citation>
    <scope>NUCLEOTIDE SEQUENCE</scope>
    <source>
        <strain evidence="1">VT162</strain>
    </source>
</reference>
<dbReference type="InterPro" id="IPR019734">
    <property type="entry name" value="TPR_rpt"/>
</dbReference>
<dbReference type="Gene3D" id="1.25.40.10">
    <property type="entry name" value="Tetratricopeptide repeat domain"/>
    <property type="match status" value="4"/>
</dbReference>
<comment type="caution">
    <text evidence="1">The sequence shown here is derived from an EMBL/GenBank/DDBJ whole genome shotgun (WGS) entry which is preliminary data.</text>
</comment>
<evidence type="ECO:0008006" key="3">
    <source>
        <dbReference type="Google" id="ProtNLM"/>
    </source>
</evidence>
<evidence type="ECO:0000313" key="1">
    <source>
        <dbReference type="EMBL" id="KAJ3486711.1"/>
    </source>
</evidence>
<evidence type="ECO:0000313" key="2">
    <source>
        <dbReference type="Proteomes" id="UP001212997"/>
    </source>
</evidence>
<sequence length="1135" mass="128699">MTFVKPTTFRDCGYNETTHSGNNTVTYRDPPDFRLISAKLLPPSLNAIRVVPRAHIIAIPTRRVEWSEKGSSRQLPLADVFLIRRRFSYLYPRLPLELQEHIVGCLSSEDEWPAANTLASCAASCHAWKQVAVKGLYSRIDILGTSSYQSLERTLRTNRSYASRVQTLGLHDATPSERVSHVALHVLPHRLSRLERLIIFGPQHSQKSQMIPFAIHHSSYASLSQFYSVHHIYLHQIEMDSLDELRKIMGALPNVQSAVFCYVSWKRPENTLFKPCFNATSWRLSEFSLSGCRSNFIAPFFWALPPNSPFRPNQTRLDRSCVGFHPALSEEDVIPMVEVAKLLLNIAEPMVGSVCWEWKSTGEENGWYLECCVDEVDSLQNHTYARFRFSDGHSPSSQIHELHSFTHSRVVSVEISRDEADGLEMDRLDFLLKEFQRIERVYLNFVQLRGDFSVQAVARQLRGVMKSTSVYVNGRLCGTPASASPMVQHKRSTTCAILKERIAFQRPLIFQSLSRLIHWLRQRGLREEVVEAMKQSVKTNKELARVDATRYNSTLVESLHNLGRALSDLGQYEEALIHDEESLKISRELVDRDLESYTPTLADSLLNVGSDLSNLARHEESLERNREAVDIRRRLATQDFAQYNLVLSSALHSVSGDLSHLGRHDEALKYNYEALKFSTAIDLPDFQHLDGKPQYNHEAIEIRRKVMKEGSTKQIDLISSSLHNIGVNLSELGRHEEALRYNVEALDIRRELAKEVSEKYSSLLAYSLHSTGVDLGNLGRYEEALQRKIEATNIRRTLAKQDSIKYGSLLAYSLASTCVDLSSLGRQEDALMFSTEALEIRRGLAQEFPSRFDHILAYSLHSMGAQLCDLGRHDEALRFRKETVKIRRDILRTQGSFQHKAELSSSLSDLASELGELKQPEDALKYITETIDIERKLIEEDATRSSHPYLDSLNSVSWVLTLLHRHAEALVLMKECIASARTLERKITEYELSCYLDTLSVALMGVGQYEQAFKASEEAVRNLGLLEDTPPYPQCADVLRNLAASLLALNRDSEALRISEKTVSLHRKLVQESPSNYNEELAKSLRVFADVLIKVGRSEDARKAKEDATRIEGGLQPRGLSKRVSSMTSVTPGFT</sequence>
<accession>A0AAD5VB00</accession>
<keyword evidence="2" id="KW-1185">Reference proteome</keyword>
<dbReference type="PANTHER" id="PTHR19959:SF119">
    <property type="entry name" value="FUNGAL LIPASE-LIKE DOMAIN-CONTAINING PROTEIN"/>
    <property type="match status" value="1"/>
</dbReference>
<dbReference type="Proteomes" id="UP001212997">
    <property type="component" value="Unassembled WGS sequence"/>
</dbReference>
<dbReference type="SUPFAM" id="SSF48452">
    <property type="entry name" value="TPR-like"/>
    <property type="match status" value="3"/>
</dbReference>
<dbReference type="Pfam" id="PF13374">
    <property type="entry name" value="TPR_10"/>
    <property type="match status" value="4"/>
</dbReference>
<dbReference type="AlphaFoldDB" id="A0AAD5VB00"/>
<dbReference type="PANTHER" id="PTHR19959">
    <property type="entry name" value="KINESIN LIGHT CHAIN"/>
    <property type="match status" value="1"/>
</dbReference>
<dbReference type="SMART" id="SM00028">
    <property type="entry name" value="TPR"/>
    <property type="match status" value="6"/>
</dbReference>
<name>A0AAD5VB00_9APHY</name>
<dbReference type="InterPro" id="IPR011990">
    <property type="entry name" value="TPR-like_helical_dom_sf"/>
</dbReference>
<dbReference type="CDD" id="cd09917">
    <property type="entry name" value="F-box_SF"/>
    <property type="match status" value="1"/>
</dbReference>